<protein>
    <submittedName>
        <fullName evidence="1">Uncharacterized protein</fullName>
    </submittedName>
</protein>
<accession>A0AAV4TI33</accession>
<comment type="caution">
    <text evidence="1">The sequence shown here is derived from an EMBL/GenBank/DDBJ whole genome shotgun (WGS) entry which is preliminary data.</text>
</comment>
<organism evidence="1 2">
    <name type="scientific">Caerostris darwini</name>
    <dbReference type="NCBI Taxonomy" id="1538125"/>
    <lineage>
        <taxon>Eukaryota</taxon>
        <taxon>Metazoa</taxon>
        <taxon>Ecdysozoa</taxon>
        <taxon>Arthropoda</taxon>
        <taxon>Chelicerata</taxon>
        <taxon>Arachnida</taxon>
        <taxon>Araneae</taxon>
        <taxon>Araneomorphae</taxon>
        <taxon>Entelegynae</taxon>
        <taxon>Araneoidea</taxon>
        <taxon>Araneidae</taxon>
        <taxon>Caerostris</taxon>
    </lineage>
</organism>
<name>A0AAV4TI33_9ARAC</name>
<dbReference type="Proteomes" id="UP001054837">
    <property type="component" value="Unassembled WGS sequence"/>
</dbReference>
<dbReference type="EMBL" id="BPLQ01009587">
    <property type="protein sequence ID" value="GIY45086.1"/>
    <property type="molecule type" value="Genomic_DNA"/>
</dbReference>
<dbReference type="AlphaFoldDB" id="A0AAV4TI33"/>
<sequence length="80" mass="8931">MSRNSESLSSLGPRIIPLKQKRQLKINYRQSCIQLSEVVTIDDDLASTCLAVWGTQPRFGNMSYSDLEASTALSVTRILK</sequence>
<proteinExistence type="predicted"/>
<gene>
    <name evidence="1" type="ORF">CDAR_458301</name>
</gene>
<evidence type="ECO:0000313" key="2">
    <source>
        <dbReference type="Proteomes" id="UP001054837"/>
    </source>
</evidence>
<reference evidence="1 2" key="1">
    <citation type="submission" date="2021-06" db="EMBL/GenBank/DDBJ databases">
        <title>Caerostris darwini draft genome.</title>
        <authorList>
            <person name="Kono N."/>
            <person name="Arakawa K."/>
        </authorList>
    </citation>
    <scope>NUCLEOTIDE SEQUENCE [LARGE SCALE GENOMIC DNA]</scope>
</reference>
<keyword evidence="2" id="KW-1185">Reference proteome</keyword>
<evidence type="ECO:0000313" key="1">
    <source>
        <dbReference type="EMBL" id="GIY45086.1"/>
    </source>
</evidence>